<feature type="repeat" description="ANK" evidence="1">
    <location>
        <begin position="1228"/>
        <end position="1260"/>
    </location>
</feature>
<keyword evidence="3" id="KW-0812">Transmembrane</keyword>
<evidence type="ECO:0000256" key="2">
    <source>
        <dbReference type="SAM" id="MobiDB-lite"/>
    </source>
</evidence>
<dbReference type="Proteomes" id="UP000566819">
    <property type="component" value="Unassembled WGS sequence"/>
</dbReference>
<dbReference type="SUPFAM" id="SSF48403">
    <property type="entry name" value="Ankyrin repeat"/>
    <property type="match status" value="1"/>
</dbReference>
<accession>A0A8H4W0Q7</accession>
<evidence type="ECO:0000256" key="1">
    <source>
        <dbReference type="PROSITE-ProRule" id="PRU00023"/>
    </source>
</evidence>
<dbReference type="InterPro" id="IPR016712">
    <property type="entry name" value="Rbsml_bS1m-like"/>
</dbReference>
<feature type="region of interest" description="Disordered" evidence="2">
    <location>
        <begin position="24"/>
        <end position="44"/>
    </location>
</feature>
<proteinExistence type="predicted"/>
<dbReference type="PROSITE" id="PS50297">
    <property type="entry name" value="ANK_REP_REGION"/>
    <property type="match status" value="1"/>
</dbReference>
<feature type="region of interest" description="Disordered" evidence="2">
    <location>
        <begin position="282"/>
        <end position="306"/>
    </location>
</feature>
<keyword evidence="3" id="KW-0472">Membrane</keyword>
<keyword evidence="1" id="KW-0040">ANK repeat</keyword>
<dbReference type="Pfam" id="PF12796">
    <property type="entry name" value="Ank_2"/>
    <property type="match status" value="1"/>
</dbReference>
<dbReference type="SMART" id="SM00248">
    <property type="entry name" value="ANK"/>
    <property type="match status" value="3"/>
</dbReference>
<dbReference type="Gene3D" id="1.25.40.20">
    <property type="entry name" value="Ankyrin repeat-containing domain"/>
    <property type="match status" value="2"/>
</dbReference>
<dbReference type="InterPro" id="IPR036770">
    <property type="entry name" value="Ankyrin_rpt-contain_sf"/>
</dbReference>
<keyword evidence="5" id="KW-1185">Reference proteome</keyword>
<gene>
    <name evidence="4" type="ORF">G7Y89_g8796</name>
</gene>
<sequence length="1604" mass="176036">MASRSVAPGAALLRASRVFSIPPPLHQLTDPLSTTGRHTSDTATLPIPTHLAITTPQSSLAMGDWGLKRPLPLRSTTKSSTPLIRIAAMDTFEHITEFASAADHALSLRKWQEMGIPLSTPVPRKDTNFKNPDGSGKSVFEDEIDSTYRPQTAQKPGADAGDARWKFSGPWLAGQSNGEFNAYVQKEVRKRKLEFQNFLKKECALQMTRNLHAKGAENGIEEASPIVNPEDITEEQLRDYVKELRQDRLSLFTKIRNFLDLPPSPSKKFGPLELSMHMFDEEKSDLPQSQSPYAESGPPKTHPSAGLAYSRTASTIFNHPEFGPQRTATPIQARIVMPKGSGTGNFNPALGVGGFVTDVPIDDSSFNTKSPAIGSKPTTLQEGLFHFETEKEGGSKVYVQPKYATVDPKGRVVLRVAGADREAVAIKEGKGHELAALPVPAPTAIRPGGLTKNLRFDLEREMSPGGQLAPELPQDRLYYGFFWEFEICLVATWFANDDADNMRSLHFTEYWLSTTVADMSVSTSPTGNREAHIRSDNLSSLRQPAKKGRKPKWTPSRERAVGRLYLFSTLPTEDIVQVLEDKEEKWKPAEVSVIHKMNERVMGLEDGKAQRKFRRELVHSPTVELDGHLGSNMVAPPEYLSATIQAPDLTASNNLEDLPLDTFSETPIQDILAEAQDRPQRFPLISSHPQQDFGAGPAGISVEEFLEELVLPESWNNYQWSWQDESHSSGIYEARSTVRGVSVDSSLRRRLSKYSSLYVQAISRIVKVHSVAESSAVPSIAPAAWMSIASHDRPTSQAATIRPGIKHTSNNSRNLTIILSGAFLKLDHSKLWVSEKGLVTERAMIINPLTSLFSVDIQFVDMFRNTALHLLAARDAPFDTLFEVLKGGVDGNAKNTSGQSFLHLLSRGAVRDLANDQLYLNFVLRTLDSFNVKFSDCDVLGRSFFHRLSQAANTSINRLLTFGVHFLRAMPARDVAGWDVTHDPEIETQLQLNHGFYRFRSTRWAGRCIYEKNTLVGTSLPSIVEDHGPQTSFRPTSELMKMWLSGIPKSDNDQTISDLLPRIDDQNSRTTDGEAPLPTRITGAKGGLLFEHARLLETATIAMDEPTIEDSGGRNGLQCVAEVSLVIALKDPCSANNPRKRRARDSLSIPNVAAAHKDSQPKPMQFRYELVWNLINVGVDLNNYDRHGNTVLMAFIIHIFDGEDDKNLTKIFQALIQSGANVHWRNRQGETALHIAVRLGRKVATKILLESDANVHARTAEGKGVMAVGETHYFKAREDPKLYTSIKACMALCRDYGAVAAPTMVDEWLKSQQKQPTVPIRSSIMTSSSLGPLTTTFTPPPSCSSSFAHVYISTDPGGTGAFGGPVTTDGCLPSNYQDPYIYYYSPGICPSGYTTACSSWTALGPVTEMVVTCCPGFGYSYFCVGPPASVTWVATYRGCGSAFSTMSTAATWISDRSTFTFTWGYGDLNAFGVQIRFQSSDVAALTSTSASPSLTAQSFLPTPTSTPSTSTSTPLNSSTSGGGLSPGVSAGIGVGVALAVLILAGAIYMIFALGRRSGQRNDIDQADFKIEFPFAYIKNVSKEERDGESEKSRKASSRGDFTEF</sequence>
<dbReference type="GO" id="GO:0070124">
    <property type="term" value="P:mitochondrial translational initiation"/>
    <property type="evidence" value="ECO:0007669"/>
    <property type="project" value="TreeGrafter"/>
</dbReference>
<reference evidence="4 5" key="1">
    <citation type="submission" date="2020-03" db="EMBL/GenBank/DDBJ databases">
        <title>Draft Genome Sequence of Cudoniella acicularis.</title>
        <authorList>
            <person name="Buettner E."/>
            <person name="Kellner H."/>
        </authorList>
    </citation>
    <scope>NUCLEOTIDE SEQUENCE [LARGE SCALE GENOMIC DNA]</scope>
    <source>
        <strain evidence="4 5">DSM 108380</strain>
    </source>
</reference>
<feature type="transmembrane region" description="Helical" evidence="3">
    <location>
        <begin position="1528"/>
        <end position="1551"/>
    </location>
</feature>
<feature type="compositionally biased region" description="Polar residues" evidence="2">
    <location>
        <begin position="30"/>
        <end position="43"/>
    </location>
</feature>
<name>A0A8H4W0Q7_9HELO</name>
<evidence type="ECO:0000256" key="3">
    <source>
        <dbReference type="SAM" id="Phobius"/>
    </source>
</evidence>
<dbReference type="PROSITE" id="PS50088">
    <property type="entry name" value="ANK_REPEAT"/>
    <property type="match status" value="1"/>
</dbReference>
<evidence type="ECO:0000313" key="4">
    <source>
        <dbReference type="EMBL" id="KAF4629351.1"/>
    </source>
</evidence>
<dbReference type="GO" id="GO:0005763">
    <property type="term" value="C:mitochondrial small ribosomal subunit"/>
    <property type="evidence" value="ECO:0007669"/>
    <property type="project" value="TreeGrafter"/>
</dbReference>
<feature type="region of interest" description="Disordered" evidence="2">
    <location>
        <begin position="521"/>
        <end position="555"/>
    </location>
</feature>
<feature type="region of interest" description="Disordered" evidence="2">
    <location>
        <begin position="1582"/>
        <end position="1604"/>
    </location>
</feature>
<evidence type="ECO:0000313" key="5">
    <source>
        <dbReference type="Proteomes" id="UP000566819"/>
    </source>
</evidence>
<keyword evidence="3" id="KW-1133">Transmembrane helix</keyword>
<feature type="compositionally biased region" description="Low complexity" evidence="2">
    <location>
        <begin position="1496"/>
        <end position="1519"/>
    </location>
</feature>
<dbReference type="InterPro" id="IPR002110">
    <property type="entry name" value="Ankyrin_rpt"/>
</dbReference>
<dbReference type="GO" id="GO:0003735">
    <property type="term" value="F:structural constituent of ribosome"/>
    <property type="evidence" value="ECO:0007669"/>
    <property type="project" value="TreeGrafter"/>
</dbReference>
<dbReference type="PANTHER" id="PTHR28058:SF1">
    <property type="entry name" value="SMALL RIBOSOMAL SUBUNIT PROTEIN BS1M"/>
    <property type="match status" value="1"/>
</dbReference>
<dbReference type="EMBL" id="JAAMPI010000688">
    <property type="protein sequence ID" value="KAF4629351.1"/>
    <property type="molecule type" value="Genomic_DNA"/>
</dbReference>
<dbReference type="Pfam" id="PF11709">
    <property type="entry name" value="Mit_ribos_Mrp51"/>
    <property type="match status" value="1"/>
</dbReference>
<feature type="region of interest" description="Disordered" evidence="2">
    <location>
        <begin position="1496"/>
        <end position="1520"/>
    </location>
</feature>
<feature type="compositionally biased region" description="Basic and acidic residues" evidence="2">
    <location>
        <begin position="1582"/>
        <end position="1593"/>
    </location>
</feature>
<dbReference type="PANTHER" id="PTHR28058">
    <property type="entry name" value="37S RIBOSOMAL PROTEIN MRP51, MITOCHONDRIAL"/>
    <property type="match status" value="1"/>
</dbReference>
<comment type="caution">
    <text evidence="4">The sequence shown here is derived from an EMBL/GenBank/DDBJ whole genome shotgun (WGS) entry which is preliminary data.</text>
</comment>
<dbReference type="OrthoDB" id="3913595at2759"/>
<protein>
    <submittedName>
        <fullName evidence="4">Uncharacterized protein</fullName>
    </submittedName>
</protein>
<organism evidence="4 5">
    <name type="scientific">Cudoniella acicularis</name>
    <dbReference type="NCBI Taxonomy" id="354080"/>
    <lineage>
        <taxon>Eukaryota</taxon>
        <taxon>Fungi</taxon>
        <taxon>Dikarya</taxon>
        <taxon>Ascomycota</taxon>
        <taxon>Pezizomycotina</taxon>
        <taxon>Leotiomycetes</taxon>
        <taxon>Helotiales</taxon>
        <taxon>Tricladiaceae</taxon>
        <taxon>Cudoniella</taxon>
    </lineage>
</organism>